<keyword evidence="2" id="KW-1185">Reference proteome</keyword>
<accession>A0A6B0R2N9</accession>
<dbReference type="Proteomes" id="UP000322234">
    <property type="component" value="Unassembled WGS sequence"/>
</dbReference>
<name>A0A6B0R2N9_9CETA</name>
<evidence type="ECO:0000313" key="1">
    <source>
        <dbReference type="EMBL" id="MXQ83522.1"/>
    </source>
</evidence>
<dbReference type="AlphaFoldDB" id="A0A6B0R2N9"/>
<gene>
    <name evidence="1" type="ORF">E5288_WYG014647</name>
</gene>
<proteinExistence type="predicted"/>
<comment type="caution">
    <text evidence="1">The sequence shown here is derived from an EMBL/GenBank/DDBJ whole genome shotgun (WGS) entry which is preliminary data.</text>
</comment>
<reference evidence="1" key="1">
    <citation type="submission" date="2019-10" db="EMBL/GenBank/DDBJ databases">
        <title>The sequence and de novo assembly of the wild yak genome.</title>
        <authorList>
            <person name="Liu Y."/>
        </authorList>
    </citation>
    <scope>NUCLEOTIDE SEQUENCE [LARGE SCALE GENOMIC DNA]</scope>
    <source>
        <strain evidence="1">WY2019</strain>
    </source>
</reference>
<sequence length="153" mass="17173">MQVDPIREHLSPPDSELTQCQRGEMAKFLYGSIKNFLNLDRITFGESGAMYFPVSTYYRHLHEGWSPERGPDRAAITLRENEMSIALFNKNTKDPMTSGRACLPICTMVVINNVLCPIIKIPPVDSHWRSFHPQAMLLAEDIRGTVGEVPGAA</sequence>
<protein>
    <submittedName>
        <fullName evidence="1">Uncharacterized protein</fullName>
    </submittedName>
</protein>
<organism evidence="1 2">
    <name type="scientific">Bos mutus</name>
    <name type="common">wild yak</name>
    <dbReference type="NCBI Taxonomy" id="72004"/>
    <lineage>
        <taxon>Eukaryota</taxon>
        <taxon>Metazoa</taxon>
        <taxon>Chordata</taxon>
        <taxon>Craniata</taxon>
        <taxon>Vertebrata</taxon>
        <taxon>Euteleostomi</taxon>
        <taxon>Mammalia</taxon>
        <taxon>Eutheria</taxon>
        <taxon>Laurasiatheria</taxon>
        <taxon>Artiodactyla</taxon>
        <taxon>Ruminantia</taxon>
        <taxon>Pecora</taxon>
        <taxon>Bovidae</taxon>
        <taxon>Bovinae</taxon>
        <taxon>Bos</taxon>
    </lineage>
</organism>
<dbReference type="EMBL" id="VBQZ03000017">
    <property type="protein sequence ID" value="MXQ83522.1"/>
    <property type="molecule type" value="Genomic_DNA"/>
</dbReference>
<evidence type="ECO:0000313" key="2">
    <source>
        <dbReference type="Proteomes" id="UP000322234"/>
    </source>
</evidence>